<name>A0A6M2BN13_9GAMM</name>
<keyword evidence="3" id="KW-1185">Reference proteome</keyword>
<dbReference type="GO" id="GO:0005737">
    <property type="term" value="C:cytoplasm"/>
    <property type="evidence" value="ECO:0007669"/>
    <property type="project" value="TreeGrafter"/>
</dbReference>
<evidence type="ECO:0000313" key="3">
    <source>
        <dbReference type="Proteomes" id="UP000472676"/>
    </source>
</evidence>
<reference evidence="2 3" key="1">
    <citation type="journal article" date="2014" name="Int. J. Syst. Evol. Microbiol.">
        <title>Solimonas terrae sp. nov., isolated from soil.</title>
        <authorList>
            <person name="Kim S.J."/>
            <person name="Moon J.Y."/>
            <person name="Weon H.Y."/>
            <person name="Ahn J.H."/>
            <person name="Chen W.M."/>
            <person name="Kwon S.W."/>
        </authorList>
    </citation>
    <scope>NUCLEOTIDE SEQUENCE [LARGE SCALE GENOMIC DNA]</scope>
    <source>
        <strain evidence="2 3">KIS83-12</strain>
    </source>
</reference>
<dbReference type="Gene3D" id="1.20.1050.10">
    <property type="match status" value="1"/>
</dbReference>
<dbReference type="InterPro" id="IPR050931">
    <property type="entry name" value="Mito_Protein_Transport_Metaxin"/>
</dbReference>
<dbReference type="InterPro" id="IPR004045">
    <property type="entry name" value="Glutathione_S-Trfase_N"/>
</dbReference>
<dbReference type="EMBL" id="JAAMOW010000001">
    <property type="protein sequence ID" value="NGY03794.1"/>
    <property type="molecule type" value="Genomic_DNA"/>
</dbReference>
<dbReference type="InterPro" id="IPR036282">
    <property type="entry name" value="Glutathione-S-Trfase_C_sf"/>
</dbReference>
<dbReference type="Pfam" id="PF13410">
    <property type="entry name" value="GST_C_2"/>
    <property type="match status" value="1"/>
</dbReference>
<dbReference type="Gene3D" id="3.40.30.10">
    <property type="entry name" value="Glutaredoxin"/>
    <property type="match status" value="1"/>
</dbReference>
<accession>A0A6M2BN13</accession>
<dbReference type="AlphaFoldDB" id="A0A6M2BN13"/>
<dbReference type="SUPFAM" id="SSF52833">
    <property type="entry name" value="Thioredoxin-like"/>
    <property type="match status" value="1"/>
</dbReference>
<evidence type="ECO:0000313" key="2">
    <source>
        <dbReference type="EMBL" id="NGY03794.1"/>
    </source>
</evidence>
<dbReference type="Proteomes" id="UP000472676">
    <property type="component" value="Unassembled WGS sequence"/>
</dbReference>
<dbReference type="PANTHER" id="PTHR12289">
    <property type="entry name" value="METAXIN RELATED"/>
    <property type="match status" value="1"/>
</dbReference>
<protein>
    <submittedName>
        <fullName evidence="2">Glutathione S-transferase</fullName>
    </submittedName>
</protein>
<proteinExistence type="predicted"/>
<dbReference type="RefSeq" id="WP_166251624.1">
    <property type="nucleotide sequence ID" value="NZ_JAAMOW010000001.1"/>
</dbReference>
<dbReference type="SUPFAM" id="SSF47616">
    <property type="entry name" value="GST C-terminal domain-like"/>
    <property type="match status" value="1"/>
</dbReference>
<dbReference type="Pfam" id="PF13417">
    <property type="entry name" value="GST_N_3"/>
    <property type="match status" value="1"/>
</dbReference>
<dbReference type="GO" id="GO:0016740">
    <property type="term" value="F:transferase activity"/>
    <property type="evidence" value="ECO:0007669"/>
    <property type="project" value="UniProtKB-KW"/>
</dbReference>
<keyword evidence="2" id="KW-0808">Transferase</keyword>
<evidence type="ECO:0000259" key="1">
    <source>
        <dbReference type="Pfam" id="PF13417"/>
    </source>
</evidence>
<organism evidence="2 3">
    <name type="scientific">Solimonas terrae</name>
    <dbReference type="NCBI Taxonomy" id="1396819"/>
    <lineage>
        <taxon>Bacteria</taxon>
        <taxon>Pseudomonadati</taxon>
        <taxon>Pseudomonadota</taxon>
        <taxon>Gammaproteobacteria</taxon>
        <taxon>Nevskiales</taxon>
        <taxon>Nevskiaceae</taxon>
        <taxon>Solimonas</taxon>
    </lineage>
</organism>
<dbReference type="PANTHER" id="PTHR12289:SF67">
    <property type="match status" value="1"/>
</dbReference>
<feature type="domain" description="GST N-terminal" evidence="1">
    <location>
        <begin position="9"/>
        <end position="81"/>
    </location>
</feature>
<comment type="caution">
    <text evidence="2">The sequence shown here is derived from an EMBL/GenBank/DDBJ whole genome shotgun (WGS) entry which is preliminary data.</text>
</comment>
<sequence length="336" mass="37342">MTTEGVYRLVGCSPSPFSRKLRAILRYRRLPHVWIVGTADTVPEVAHVRPRLVPILRMPDSGEWQVDSTPIAHLLEARHPDQRSIVPPDAADAFVCHLIEDLADEWVSKMMFHHRWTDDATADWAAHWIVRDAMPKLHGAAHDSAARFFHDRQRSRMAMVGCTPDNAPLIEAGYRRLLDLLAPQVGGARYLFGSRPSLADFALYGQLAQLTIDPQPQRICRERAPVVESWTITLDDGSGIDGEWQPEKSAGLREALLDMIGAEYLPFLAANAAALAQGASDVSVNIRGATFAQAAFPYQAKCYAEIRARWVQLDPQVRASLAPLMTRTGCLAHLVE</sequence>
<dbReference type="InterPro" id="IPR036249">
    <property type="entry name" value="Thioredoxin-like_sf"/>
</dbReference>
<gene>
    <name evidence="2" type="ORF">G7Y85_03385</name>
</gene>